<dbReference type="Proteomes" id="UP000199052">
    <property type="component" value="Unassembled WGS sequence"/>
</dbReference>
<feature type="region of interest" description="Disordered" evidence="1">
    <location>
        <begin position="1"/>
        <end position="51"/>
    </location>
</feature>
<dbReference type="EMBL" id="FOOI01000008">
    <property type="protein sequence ID" value="SFG78878.1"/>
    <property type="molecule type" value="Genomic_DNA"/>
</dbReference>
<proteinExistence type="predicted"/>
<reference evidence="2 5" key="2">
    <citation type="submission" date="2020-07" db="EMBL/GenBank/DDBJ databases">
        <title>Sequencing the genomes of 1000 actinobacteria strains.</title>
        <authorList>
            <person name="Klenk H.-P."/>
        </authorList>
    </citation>
    <scope>NUCLEOTIDE SEQUENCE [LARGE SCALE GENOMIC DNA]</scope>
    <source>
        <strain evidence="2 5">DSM 45117</strain>
    </source>
</reference>
<name>A0A1I2UP99_9ACTN</name>
<accession>A0A1I2UP99</accession>
<evidence type="ECO:0000313" key="4">
    <source>
        <dbReference type="Proteomes" id="UP000199052"/>
    </source>
</evidence>
<reference evidence="3 4" key="1">
    <citation type="submission" date="2016-10" db="EMBL/GenBank/DDBJ databases">
        <authorList>
            <person name="de Groot N.N."/>
        </authorList>
    </citation>
    <scope>NUCLEOTIDE SEQUENCE [LARGE SCALE GENOMIC DNA]</scope>
    <source>
        <strain evidence="3 4">CPCC 202808</strain>
    </source>
</reference>
<organism evidence="3 4">
    <name type="scientific">Actinopolymorpha cephalotaxi</name>
    <dbReference type="NCBI Taxonomy" id="504797"/>
    <lineage>
        <taxon>Bacteria</taxon>
        <taxon>Bacillati</taxon>
        <taxon>Actinomycetota</taxon>
        <taxon>Actinomycetes</taxon>
        <taxon>Propionibacteriales</taxon>
        <taxon>Actinopolymorphaceae</taxon>
        <taxon>Actinopolymorpha</taxon>
    </lineage>
</organism>
<gene>
    <name evidence="2" type="ORF">FHR37_005527</name>
    <name evidence="3" type="ORF">SAMN05421678_108262</name>
</gene>
<sequence length="61" mass="6468">MAGTTDNRAIPRRRLNVPTVSGPASTSQYPPQAVQAGGSAESLRQWSGSASRRIIRASWSA</sequence>
<feature type="compositionally biased region" description="Polar residues" evidence="1">
    <location>
        <begin position="18"/>
        <end position="30"/>
    </location>
</feature>
<dbReference type="AlphaFoldDB" id="A0A1I2UP99"/>
<dbReference type="Proteomes" id="UP000533017">
    <property type="component" value="Unassembled WGS sequence"/>
</dbReference>
<keyword evidence="5" id="KW-1185">Reference proteome</keyword>
<evidence type="ECO:0000313" key="3">
    <source>
        <dbReference type="EMBL" id="SFG78878.1"/>
    </source>
</evidence>
<evidence type="ECO:0000256" key="1">
    <source>
        <dbReference type="SAM" id="MobiDB-lite"/>
    </source>
</evidence>
<evidence type="ECO:0000313" key="5">
    <source>
        <dbReference type="Proteomes" id="UP000533017"/>
    </source>
</evidence>
<protein>
    <submittedName>
        <fullName evidence="3">Uncharacterized protein</fullName>
    </submittedName>
</protein>
<dbReference type="EMBL" id="JACBZA010000001">
    <property type="protein sequence ID" value="NYH86676.1"/>
    <property type="molecule type" value="Genomic_DNA"/>
</dbReference>
<evidence type="ECO:0000313" key="2">
    <source>
        <dbReference type="EMBL" id="NYH86676.1"/>
    </source>
</evidence>